<dbReference type="Proteomes" id="UP000279446">
    <property type="component" value="Unassembled WGS sequence"/>
</dbReference>
<dbReference type="EMBL" id="RZNY01000008">
    <property type="protein sequence ID" value="RUT46568.1"/>
    <property type="molecule type" value="Genomic_DNA"/>
</dbReference>
<accession>A0A3S1EIV3</accession>
<evidence type="ECO:0000313" key="1">
    <source>
        <dbReference type="EMBL" id="RUT46568.1"/>
    </source>
</evidence>
<organism evidence="1 2">
    <name type="scientific">Paenibacillus anaericanus</name>
    <dbReference type="NCBI Taxonomy" id="170367"/>
    <lineage>
        <taxon>Bacteria</taxon>
        <taxon>Bacillati</taxon>
        <taxon>Bacillota</taxon>
        <taxon>Bacilli</taxon>
        <taxon>Bacillales</taxon>
        <taxon>Paenibacillaceae</taxon>
        <taxon>Paenibacillus</taxon>
    </lineage>
</organism>
<name>A0A3S1EIV3_9BACL</name>
<sequence>MKDITAIYISNNKTIGIKPKKHRIVPVSLCFELIKNRNDIDQLIKWAKTKEIEVKYGSFMKWI</sequence>
<reference evidence="1 2" key="1">
    <citation type="submission" date="2018-12" db="EMBL/GenBank/DDBJ databases">
        <authorList>
            <person name="Sun L."/>
            <person name="Chen Z."/>
        </authorList>
    </citation>
    <scope>NUCLEOTIDE SEQUENCE [LARGE SCALE GENOMIC DNA]</scope>
    <source>
        <strain evidence="1 2">DSM 15890</strain>
    </source>
</reference>
<comment type="caution">
    <text evidence="1">The sequence shown here is derived from an EMBL/GenBank/DDBJ whole genome shotgun (WGS) entry which is preliminary data.</text>
</comment>
<gene>
    <name evidence="1" type="ORF">EJP82_12020</name>
</gene>
<dbReference type="AlphaFoldDB" id="A0A3S1EIV3"/>
<evidence type="ECO:0000313" key="2">
    <source>
        <dbReference type="Proteomes" id="UP000279446"/>
    </source>
</evidence>
<proteinExistence type="predicted"/>
<keyword evidence="2" id="KW-1185">Reference proteome</keyword>
<protein>
    <submittedName>
        <fullName evidence="1">Uncharacterized protein</fullName>
    </submittedName>
</protein>